<dbReference type="AlphaFoldDB" id="A0AAD6HAC2"/>
<evidence type="ECO:0000256" key="1">
    <source>
        <dbReference type="SAM" id="MobiDB-lite"/>
    </source>
</evidence>
<reference evidence="2" key="1">
    <citation type="journal article" date="2023" name="IMA Fungus">
        <title>Comparative genomic study of the Penicillium genus elucidates a diverse pangenome and 15 lateral gene transfer events.</title>
        <authorList>
            <person name="Petersen C."/>
            <person name="Sorensen T."/>
            <person name="Nielsen M.R."/>
            <person name="Sondergaard T.E."/>
            <person name="Sorensen J.L."/>
            <person name="Fitzpatrick D.A."/>
            <person name="Frisvad J.C."/>
            <person name="Nielsen K.L."/>
        </authorList>
    </citation>
    <scope>NUCLEOTIDE SEQUENCE</scope>
    <source>
        <strain evidence="2">IBT 17514</strain>
    </source>
</reference>
<reference evidence="2" key="2">
    <citation type="submission" date="2023-01" db="EMBL/GenBank/DDBJ databases">
        <authorList>
            <person name="Petersen C."/>
        </authorList>
    </citation>
    <scope>NUCLEOTIDE SEQUENCE</scope>
    <source>
        <strain evidence="2">IBT 17514</strain>
    </source>
</reference>
<comment type="caution">
    <text evidence="2">The sequence shown here is derived from an EMBL/GenBank/DDBJ whole genome shotgun (WGS) entry which is preliminary data.</text>
</comment>
<proteinExistence type="predicted"/>
<evidence type="ECO:0000313" key="3">
    <source>
        <dbReference type="Proteomes" id="UP001215712"/>
    </source>
</evidence>
<organism evidence="2 3">
    <name type="scientific">Penicillium malachiteum</name>
    <dbReference type="NCBI Taxonomy" id="1324776"/>
    <lineage>
        <taxon>Eukaryota</taxon>
        <taxon>Fungi</taxon>
        <taxon>Dikarya</taxon>
        <taxon>Ascomycota</taxon>
        <taxon>Pezizomycotina</taxon>
        <taxon>Eurotiomycetes</taxon>
        <taxon>Eurotiomycetidae</taxon>
        <taxon>Eurotiales</taxon>
        <taxon>Aspergillaceae</taxon>
        <taxon>Penicillium</taxon>
    </lineage>
</organism>
<sequence length="124" mass="14303">MAHTRYPDFLDDEDFPALGQELKSCRRTLLDLQRLKKRYDDLPSKSKFSWERTEMSFNSLAEIRARILSLRQNVTMLTTNMIACSQVNVERLLRKLLEEQSDEGSVLSSLSSGSLSLSDNEAWE</sequence>
<gene>
    <name evidence="2" type="ORF">N7493_011719</name>
</gene>
<name>A0AAD6HAC2_9EURO</name>
<protein>
    <submittedName>
        <fullName evidence="2">Uncharacterized protein</fullName>
    </submittedName>
</protein>
<dbReference type="EMBL" id="JAQJAN010000023">
    <property type="protein sequence ID" value="KAJ5703330.1"/>
    <property type="molecule type" value="Genomic_DNA"/>
</dbReference>
<feature type="region of interest" description="Disordered" evidence="1">
    <location>
        <begin position="101"/>
        <end position="124"/>
    </location>
</feature>
<feature type="compositionally biased region" description="Low complexity" evidence="1">
    <location>
        <begin position="104"/>
        <end position="118"/>
    </location>
</feature>
<accession>A0AAD6HAC2</accession>
<evidence type="ECO:0000313" key="2">
    <source>
        <dbReference type="EMBL" id="KAJ5703330.1"/>
    </source>
</evidence>
<dbReference type="Proteomes" id="UP001215712">
    <property type="component" value="Unassembled WGS sequence"/>
</dbReference>
<keyword evidence="3" id="KW-1185">Reference proteome</keyword>